<gene>
    <name evidence="2" type="ORF">PISL3812_08399</name>
</gene>
<feature type="chain" id="PRO_5006711657" description="GPI anchored protein" evidence="1">
    <location>
        <begin position="20"/>
        <end position="159"/>
    </location>
</feature>
<dbReference type="OMA" id="WPICTGS"/>
<sequence>MYSFNLALGLLFLAGSSLAADKCPDGSDPQVVLGSESVCCPGIINIDGSDGPDCCVGGAYPSCFPFCSTSWSLTCQTKVPITVSGYTSIVYSNTAAAAEATATTSATASDATATGASGASTGKTTFVTATSTGRGSGSTAEPVVAGAVALAFLGARMHG</sequence>
<evidence type="ECO:0000313" key="2">
    <source>
        <dbReference type="EMBL" id="CRG91351.1"/>
    </source>
</evidence>
<name>A0A0U1M8H2_TALIS</name>
<reference evidence="2 3" key="1">
    <citation type="submission" date="2015-04" db="EMBL/GenBank/DDBJ databases">
        <authorList>
            <person name="Syromyatnikov M.Y."/>
            <person name="Popov V.N."/>
        </authorList>
    </citation>
    <scope>NUCLEOTIDE SEQUENCE [LARGE SCALE GENOMIC DNA]</scope>
    <source>
        <strain evidence="2">WF-38-12</strain>
    </source>
</reference>
<feature type="signal peptide" evidence="1">
    <location>
        <begin position="1"/>
        <end position="19"/>
    </location>
</feature>
<dbReference type="OrthoDB" id="5089079at2759"/>
<dbReference type="Proteomes" id="UP000054383">
    <property type="component" value="Unassembled WGS sequence"/>
</dbReference>
<accession>A0A0U1M8H2</accession>
<protein>
    <recommendedName>
        <fullName evidence="4">GPI anchored protein</fullName>
    </recommendedName>
</protein>
<keyword evidence="1" id="KW-0732">Signal</keyword>
<evidence type="ECO:0000256" key="1">
    <source>
        <dbReference type="SAM" id="SignalP"/>
    </source>
</evidence>
<proteinExistence type="predicted"/>
<organism evidence="2 3">
    <name type="scientific">Talaromyces islandicus</name>
    <name type="common">Penicillium islandicum</name>
    <dbReference type="NCBI Taxonomy" id="28573"/>
    <lineage>
        <taxon>Eukaryota</taxon>
        <taxon>Fungi</taxon>
        <taxon>Dikarya</taxon>
        <taxon>Ascomycota</taxon>
        <taxon>Pezizomycotina</taxon>
        <taxon>Eurotiomycetes</taxon>
        <taxon>Eurotiomycetidae</taxon>
        <taxon>Eurotiales</taxon>
        <taxon>Trichocomaceae</taxon>
        <taxon>Talaromyces</taxon>
        <taxon>Talaromyces sect. Islandici</taxon>
    </lineage>
</organism>
<keyword evidence="3" id="KW-1185">Reference proteome</keyword>
<evidence type="ECO:0000313" key="3">
    <source>
        <dbReference type="Proteomes" id="UP000054383"/>
    </source>
</evidence>
<dbReference type="AlphaFoldDB" id="A0A0U1M8H2"/>
<evidence type="ECO:0008006" key="4">
    <source>
        <dbReference type="Google" id="ProtNLM"/>
    </source>
</evidence>
<dbReference type="EMBL" id="CVMT01000009">
    <property type="protein sequence ID" value="CRG91351.1"/>
    <property type="molecule type" value="Genomic_DNA"/>
</dbReference>